<comment type="pathway">
    <text evidence="3 12">Purine metabolism; IMP biosynthesis via de novo pathway; N(1)-(5-phospho-D-ribosyl)glycinamide from 5-phospho-alpha-D-ribose 1-diphosphate: step 2/2.</text>
</comment>
<evidence type="ECO:0000256" key="11">
    <source>
        <dbReference type="ARBA" id="ARBA00042864"/>
    </source>
</evidence>
<comment type="caution">
    <text evidence="15">The sequence shown here is derived from an EMBL/GenBank/DDBJ whole genome shotgun (WGS) entry which is preliminary data.</text>
</comment>
<evidence type="ECO:0000256" key="12">
    <source>
        <dbReference type="HAMAP-Rule" id="MF_00138"/>
    </source>
</evidence>
<comment type="similarity">
    <text evidence="9 12">Belongs to the GARS family.</text>
</comment>
<keyword evidence="7 12" id="KW-0658">Purine biosynthesis</keyword>
<dbReference type="Pfam" id="PF02843">
    <property type="entry name" value="GARS_C"/>
    <property type="match status" value="1"/>
</dbReference>
<dbReference type="RefSeq" id="WP_183274653.1">
    <property type="nucleotide sequence ID" value="NZ_JACHXV010000001.1"/>
</dbReference>
<dbReference type="SMART" id="SM01210">
    <property type="entry name" value="GARS_C"/>
    <property type="match status" value="1"/>
</dbReference>
<dbReference type="InterPro" id="IPR016185">
    <property type="entry name" value="PreATP-grasp_dom_sf"/>
</dbReference>
<dbReference type="Pfam" id="PF02844">
    <property type="entry name" value="GARS_N"/>
    <property type="match status" value="1"/>
</dbReference>
<evidence type="ECO:0000256" key="10">
    <source>
        <dbReference type="ARBA" id="ARBA00042242"/>
    </source>
</evidence>
<keyword evidence="5 12" id="KW-0436">Ligase</keyword>
<name>A0A839UYV9_9PROT</name>
<evidence type="ECO:0000256" key="2">
    <source>
        <dbReference type="ARBA" id="ARBA00001946"/>
    </source>
</evidence>
<dbReference type="InterPro" id="IPR020559">
    <property type="entry name" value="PRibGlycinamide_synth_CS"/>
</dbReference>
<dbReference type="Gene3D" id="3.30.470.20">
    <property type="entry name" value="ATP-grasp fold, B domain"/>
    <property type="match status" value="1"/>
</dbReference>
<sequence length="424" mass="43165">MRVLLVGSGGREHALAMMLARSPLLEALIVAPGNPGTARYGRNVAVAVDDVAGLVELALGEGVDLVIPGPEAPLVAGLADACAAAGLACAGPSRAAAALEGSKAFTKSVADAAGIPTARYEHFTDAEAASEFVRRRGAPIVVKADGLAAGKGVVVAESVEEALAAIDMMMRAGGLGASGAEVVIEECLTGREVSLFALCDGLDAVLVGAAQDHKRIGEGDTGPNTGGMGALCPPAGFDRAAQEAAVDVFVRPALAEMVRRGTPFRGVLFVGLMLTEQGPKLIEYNVRFGDPEAQVLLPRLTSDLLAAFAAMSEGRLSEVEFSFADIASVGVVIAGRGYPGAPAKGGVIEGIARAEAIDGVQVFQAATKQVGDVLVGDGGRVLTVCAQRPDLRAARDAAYTAVAEITWADGVFRRDIALKALDAA</sequence>
<comment type="catalytic activity">
    <reaction evidence="12">
        <text>5-phospho-beta-D-ribosylamine + glycine + ATP = N(1)-(5-phospho-beta-D-ribosyl)glycinamide + ADP + phosphate + H(+)</text>
        <dbReference type="Rhea" id="RHEA:17453"/>
        <dbReference type="ChEBI" id="CHEBI:15378"/>
        <dbReference type="ChEBI" id="CHEBI:30616"/>
        <dbReference type="ChEBI" id="CHEBI:43474"/>
        <dbReference type="ChEBI" id="CHEBI:57305"/>
        <dbReference type="ChEBI" id="CHEBI:58681"/>
        <dbReference type="ChEBI" id="CHEBI:143788"/>
        <dbReference type="ChEBI" id="CHEBI:456216"/>
        <dbReference type="EC" id="6.3.4.13"/>
    </reaction>
</comment>
<dbReference type="GO" id="GO:0046872">
    <property type="term" value="F:metal ion binding"/>
    <property type="evidence" value="ECO:0007669"/>
    <property type="project" value="InterPro"/>
</dbReference>
<dbReference type="Gene3D" id="3.40.50.20">
    <property type="match status" value="1"/>
</dbReference>
<dbReference type="SUPFAM" id="SSF52440">
    <property type="entry name" value="PreATP-grasp domain"/>
    <property type="match status" value="1"/>
</dbReference>
<dbReference type="SMART" id="SM01209">
    <property type="entry name" value="GARS_A"/>
    <property type="match status" value="1"/>
</dbReference>
<dbReference type="GO" id="GO:0006189">
    <property type="term" value="P:'de novo' IMP biosynthetic process"/>
    <property type="evidence" value="ECO:0007669"/>
    <property type="project" value="UniProtKB-UniRule"/>
</dbReference>
<comment type="cofactor">
    <cofactor evidence="2">
        <name>Mg(2+)</name>
        <dbReference type="ChEBI" id="CHEBI:18420"/>
    </cofactor>
</comment>
<dbReference type="SUPFAM" id="SSF56059">
    <property type="entry name" value="Glutathione synthetase ATP-binding domain-like"/>
    <property type="match status" value="1"/>
</dbReference>
<evidence type="ECO:0000256" key="4">
    <source>
        <dbReference type="ARBA" id="ARBA00013255"/>
    </source>
</evidence>
<dbReference type="PANTHER" id="PTHR43472:SF1">
    <property type="entry name" value="PHOSPHORIBOSYLAMINE--GLYCINE LIGASE, CHLOROPLASTIC"/>
    <property type="match status" value="1"/>
</dbReference>
<gene>
    <name evidence="12" type="primary">purD</name>
    <name evidence="15" type="ORF">FHR90_000378</name>
</gene>
<dbReference type="InterPro" id="IPR020560">
    <property type="entry name" value="PRibGlycinamide_synth_C-dom"/>
</dbReference>
<dbReference type="InterPro" id="IPR037123">
    <property type="entry name" value="PRibGlycinamide_synth_C_sf"/>
</dbReference>
<evidence type="ECO:0000256" key="8">
    <source>
        <dbReference type="ARBA" id="ARBA00022840"/>
    </source>
</evidence>
<dbReference type="Gene3D" id="3.30.1490.20">
    <property type="entry name" value="ATP-grasp fold, A domain"/>
    <property type="match status" value="1"/>
</dbReference>
<dbReference type="EMBL" id="JACHXV010000001">
    <property type="protein sequence ID" value="MBB3172572.1"/>
    <property type="molecule type" value="Genomic_DNA"/>
</dbReference>
<evidence type="ECO:0000313" key="16">
    <source>
        <dbReference type="Proteomes" id="UP000557688"/>
    </source>
</evidence>
<organism evidence="15 16">
    <name type="scientific">Endobacter medicaginis</name>
    <dbReference type="NCBI Taxonomy" id="1181271"/>
    <lineage>
        <taxon>Bacteria</taxon>
        <taxon>Pseudomonadati</taxon>
        <taxon>Pseudomonadota</taxon>
        <taxon>Alphaproteobacteria</taxon>
        <taxon>Acetobacterales</taxon>
        <taxon>Acetobacteraceae</taxon>
        <taxon>Endobacter</taxon>
    </lineage>
</organism>
<dbReference type="GO" id="GO:0004637">
    <property type="term" value="F:phosphoribosylamine-glycine ligase activity"/>
    <property type="evidence" value="ECO:0007669"/>
    <property type="project" value="UniProtKB-UniRule"/>
</dbReference>
<dbReference type="InterPro" id="IPR013815">
    <property type="entry name" value="ATP_grasp_subdomain_1"/>
</dbReference>
<dbReference type="Proteomes" id="UP000557688">
    <property type="component" value="Unassembled WGS sequence"/>
</dbReference>
<dbReference type="InterPro" id="IPR020561">
    <property type="entry name" value="PRibGlycinamid_synth_ATP-grasp"/>
</dbReference>
<evidence type="ECO:0000256" key="13">
    <source>
        <dbReference type="PROSITE-ProRule" id="PRU00409"/>
    </source>
</evidence>
<evidence type="ECO:0000313" key="15">
    <source>
        <dbReference type="EMBL" id="MBB3172572.1"/>
    </source>
</evidence>
<dbReference type="Pfam" id="PF01071">
    <property type="entry name" value="GARS_A"/>
    <property type="match status" value="1"/>
</dbReference>
<dbReference type="GO" id="GO:0005524">
    <property type="term" value="F:ATP binding"/>
    <property type="evidence" value="ECO:0007669"/>
    <property type="project" value="UniProtKB-UniRule"/>
</dbReference>
<dbReference type="InterPro" id="IPR020562">
    <property type="entry name" value="PRibGlycinamide_synth_N"/>
</dbReference>
<evidence type="ECO:0000256" key="1">
    <source>
        <dbReference type="ARBA" id="ARBA00001936"/>
    </source>
</evidence>
<protein>
    <recommendedName>
        <fullName evidence="4 12">Phosphoribosylamine--glycine ligase</fullName>
        <ecNumber evidence="4 12">6.3.4.13</ecNumber>
    </recommendedName>
    <alternativeName>
        <fullName evidence="12">GARS</fullName>
    </alternativeName>
    <alternativeName>
        <fullName evidence="10 12">Glycinamide ribonucleotide synthetase</fullName>
    </alternativeName>
    <alternativeName>
        <fullName evidence="11 12">Phosphoribosylglycinamide synthetase</fullName>
    </alternativeName>
</protein>
<dbReference type="SUPFAM" id="SSF51246">
    <property type="entry name" value="Rudiment single hybrid motif"/>
    <property type="match status" value="1"/>
</dbReference>
<dbReference type="EC" id="6.3.4.13" evidence="4 12"/>
<dbReference type="Gene3D" id="3.90.600.10">
    <property type="entry name" value="Phosphoribosylglycinamide synthetase, C-terminal domain"/>
    <property type="match status" value="1"/>
</dbReference>
<dbReference type="PANTHER" id="PTHR43472">
    <property type="entry name" value="PHOSPHORIBOSYLAMINE--GLYCINE LIGASE"/>
    <property type="match status" value="1"/>
</dbReference>
<keyword evidence="8 13" id="KW-0067">ATP-binding</keyword>
<feature type="domain" description="ATP-grasp" evidence="14">
    <location>
        <begin position="107"/>
        <end position="313"/>
    </location>
</feature>
<proteinExistence type="inferred from homology"/>
<comment type="cofactor">
    <cofactor evidence="1">
        <name>Mn(2+)</name>
        <dbReference type="ChEBI" id="CHEBI:29035"/>
    </cofactor>
</comment>
<evidence type="ECO:0000259" key="14">
    <source>
        <dbReference type="PROSITE" id="PS50975"/>
    </source>
</evidence>
<dbReference type="PROSITE" id="PS50975">
    <property type="entry name" value="ATP_GRASP"/>
    <property type="match status" value="1"/>
</dbReference>
<dbReference type="InterPro" id="IPR000115">
    <property type="entry name" value="PRibGlycinamide_synth"/>
</dbReference>
<keyword evidence="6 13" id="KW-0547">Nucleotide-binding</keyword>
<dbReference type="NCBIfam" id="TIGR00877">
    <property type="entry name" value="purD"/>
    <property type="match status" value="1"/>
</dbReference>
<evidence type="ECO:0000256" key="3">
    <source>
        <dbReference type="ARBA" id="ARBA00005174"/>
    </source>
</evidence>
<dbReference type="AlphaFoldDB" id="A0A839UYV9"/>
<evidence type="ECO:0000256" key="9">
    <source>
        <dbReference type="ARBA" id="ARBA00038345"/>
    </source>
</evidence>
<evidence type="ECO:0000256" key="7">
    <source>
        <dbReference type="ARBA" id="ARBA00022755"/>
    </source>
</evidence>
<accession>A0A839UYV9</accession>
<evidence type="ECO:0000256" key="6">
    <source>
        <dbReference type="ARBA" id="ARBA00022741"/>
    </source>
</evidence>
<dbReference type="PROSITE" id="PS00184">
    <property type="entry name" value="GARS"/>
    <property type="match status" value="1"/>
</dbReference>
<dbReference type="UniPathway" id="UPA00074">
    <property type="reaction ID" value="UER00125"/>
</dbReference>
<dbReference type="GO" id="GO:0009113">
    <property type="term" value="P:purine nucleobase biosynthetic process"/>
    <property type="evidence" value="ECO:0007669"/>
    <property type="project" value="InterPro"/>
</dbReference>
<reference evidence="15 16" key="1">
    <citation type="submission" date="2020-08" db="EMBL/GenBank/DDBJ databases">
        <title>Genomic Encyclopedia of Type Strains, Phase III (KMG-III): the genomes of soil and plant-associated and newly described type strains.</title>
        <authorList>
            <person name="Whitman W."/>
        </authorList>
    </citation>
    <scope>NUCLEOTIDE SEQUENCE [LARGE SCALE GENOMIC DNA]</scope>
    <source>
        <strain evidence="15 16">CECT 8088</strain>
    </source>
</reference>
<keyword evidence="16" id="KW-1185">Reference proteome</keyword>
<evidence type="ECO:0000256" key="5">
    <source>
        <dbReference type="ARBA" id="ARBA00022598"/>
    </source>
</evidence>
<dbReference type="HAMAP" id="MF_00138">
    <property type="entry name" value="GARS"/>
    <property type="match status" value="1"/>
</dbReference>
<dbReference type="InterPro" id="IPR011761">
    <property type="entry name" value="ATP-grasp"/>
</dbReference>
<dbReference type="InterPro" id="IPR011054">
    <property type="entry name" value="Rudment_hybrid_motif"/>
</dbReference>